<feature type="transmembrane region" description="Helical" evidence="1">
    <location>
        <begin position="21"/>
        <end position="38"/>
    </location>
</feature>
<evidence type="ECO:0008006" key="4">
    <source>
        <dbReference type="Google" id="ProtNLM"/>
    </source>
</evidence>
<keyword evidence="1" id="KW-0812">Transmembrane</keyword>
<keyword evidence="1" id="KW-1133">Transmembrane helix</keyword>
<organism evidence="2 3">
    <name type="scientific">Halomarina salina</name>
    <dbReference type="NCBI Taxonomy" id="1872699"/>
    <lineage>
        <taxon>Archaea</taxon>
        <taxon>Methanobacteriati</taxon>
        <taxon>Methanobacteriota</taxon>
        <taxon>Stenosarchaea group</taxon>
        <taxon>Halobacteria</taxon>
        <taxon>Halobacteriales</taxon>
        <taxon>Natronomonadaceae</taxon>
        <taxon>Halomarina</taxon>
    </lineage>
</organism>
<proteinExistence type="predicted"/>
<sequence length="96" mass="10268">MSRQLHIDGWTDPRTPCDTTSLLTTFALSAVVPIALLAVEFPALTALVGATLLALLLAARYAVPAAARRMDGRTAAFRLPGLDTQVEVRLAARPNR</sequence>
<dbReference type="RefSeq" id="WP_247415281.1">
    <property type="nucleotide sequence ID" value="NZ_JALLGW010000001.1"/>
</dbReference>
<reference evidence="2 3" key="1">
    <citation type="journal article" date="2019" name="Int. J. Syst. Evol. Microbiol.">
        <title>The Global Catalogue of Microorganisms (GCM) 10K type strain sequencing project: providing services to taxonomists for standard genome sequencing and annotation.</title>
        <authorList>
            <consortium name="The Broad Institute Genomics Platform"/>
            <consortium name="The Broad Institute Genome Sequencing Center for Infectious Disease"/>
            <person name="Wu L."/>
            <person name="Ma J."/>
        </authorList>
    </citation>
    <scope>NUCLEOTIDE SEQUENCE [LARGE SCALE GENOMIC DNA]</scope>
    <source>
        <strain evidence="2 3">CGMCC 1.12543</strain>
    </source>
</reference>
<accession>A0ABD5RNH5</accession>
<dbReference type="EMBL" id="JBHSQH010000001">
    <property type="protein sequence ID" value="MFC5972191.1"/>
    <property type="molecule type" value="Genomic_DNA"/>
</dbReference>
<comment type="caution">
    <text evidence="2">The sequence shown here is derived from an EMBL/GenBank/DDBJ whole genome shotgun (WGS) entry which is preliminary data.</text>
</comment>
<protein>
    <recommendedName>
        <fullName evidence="4">DUF58 domain-containing protein</fullName>
    </recommendedName>
</protein>
<evidence type="ECO:0000256" key="1">
    <source>
        <dbReference type="SAM" id="Phobius"/>
    </source>
</evidence>
<keyword evidence="1" id="KW-0472">Membrane</keyword>
<evidence type="ECO:0000313" key="3">
    <source>
        <dbReference type="Proteomes" id="UP001596099"/>
    </source>
</evidence>
<name>A0ABD5RNH5_9EURY</name>
<dbReference type="Proteomes" id="UP001596099">
    <property type="component" value="Unassembled WGS sequence"/>
</dbReference>
<dbReference type="AlphaFoldDB" id="A0ABD5RNH5"/>
<gene>
    <name evidence="2" type="ORF">ACFPYI_12695</name>
</gene>
<feature type="transmembrane region" description="Helical" evidence="1">
    <location>
        <begin position="44"/>
        <end position="63"/>
    </location>
</feature>
<keyword evidence="3" id="KW-1185">Reference proteome</keyword>
<evidence type="ECO:0000313" key="2">
    <source>
        <dbReference type="EMBL" id="MFC5972191.1"/>
    </source>
</evidence>